<name>S3KFN0_TREMA</name>
<proteinExistence type="predicted"/>
<reference evidence="2 3" key="1">
    <citation type="submission" date="2013-04" db="EMBL/GenBank/DDBJ databases">
        <title>The Genome Sequence of Treponema maltophilum ATCC 51939.</title>
        <authorList>
            <consortium name="The Broad Institute Genomics Platform"/>
            <person name="Earl A."/>
            <person name="Ward D."/>
            <person name="Feldgarden M."/>
            <person name="Gevers D."/>
            <person name="Leonetti C."/>
            <person name="Blanton J.M."/>
            <person name="Dewhirst F.E."/>
            <person name="Izard J."/>
            <person name="Walker B."/>
            <person name="Young S."/>
            <person name="Zeng Q."/>
            <person name="Gargeya S."/>
            <person name="Fitzgerald M."/>
            <person name="Haas B."/>
            <person name="Abouelleil A."/>
            <person name="Allen A.W."/>
            <person name="Alvarado L."/>
            <person name="Arachchi H.M."/>
            <person name="Berlin A.M."/>
            <person name="Chapman S.B."/>
            <person name="Gainer-Dewar J."/>
            <person name="Goldberg J."/>
            <person name="Griggs A."/>
            <person name="Gujja S."/>
            <person name="Hansen M."/>
            <person name="Howarth C."/>
            <person name="Imamovic A."/>
            <person name="Ireland A."/>
            <person name="Larimer J."/>
            <person name="McCowan C."/>
            <person name="Murphy C."/>
            <person name="Pearson M."/>
            <person name="Poon T.W."/>
            <person name="Priest M."/>
            <person name="Roberts A."/>
            <person name="Saif S."/>
            <person name="Shea T."/>
            <person name="Sisk P."/>
            <person name="Sykes S."/>
            <person name="Wortman J."/>
            <person name="Nusbaum C."/>
            <person name="Birren B."/>
        </authorList>
    </citation>
    <scope>NUCLEOTIDE SEQUENCE [LARGE SCALE GENOMIC DNA]</scope>
    <source>
        <strain evidence="2 3">ATCC 51939</strain>
    </source>
</reference>
<protein>
    <submittedName>
        <fullName evidence="2">Uncharacterized protein</fullName>
    </submittedName>
</protein>
<dbReference type="Proteomes" id="UP000014541">
    <property type="component" value="Unassembled WGS sequence"/>
</dbReference>
<evidence type="ECO:0000313" key="3">
    <source>
        <dbReference type="Proteomes" id="UP000014541"/>
    </source>
</evidence>
<comment type="caution">
    <text evidence="2">The sequence shown here is derived from an EMBL/GenBank/DDBJ whole genome shotgun (WGS) entry which is preliminary data.</text>
</comment>
<sequence>MNYTWKVFLRAYRLNGASDGECIAEIKAPETTKHNEDIAERIARERSGGSASPMLS</sequence>
<dbReference type="RefSeq" id="WP_016525643.1">
    <property type="nucleotide sequence ID" value="NZ_KE332518.1"/>
</dbReference>
<evidence type="ECO:0000313" key="2">
    <source>
        <dbReference type="EMBL" id="EPF31032.1"/>
    </source>
</evidence>
<dbReference type="PATRIC" id="fig|1125699.3.peg.1374"/>
<organism evidence="2 3">
    <name type="scientific">Treponema maltophilum ATCC 51939</name>
    <dbReference type="NCBI Taxonomy" id="1125699"/>
    <lineage>
        <taxon>Bacteria</taxon>
        <taxon>Pseudomonadati</taxon>
        <taxon>Spirochaetota</taxon>
        <taxon>Spirochaetia</taxon>
        <taxon>Spirochaetales</taxon>
        <taxon>Treponemataceae</taxon>
        <taxon>Treponema</taxon>
    </lineage>
</organism>
<dbReference type="HOGENOM" id="CLU_3012959_0_0_12"/>
<evidence type="ECO:0000256" key="1">
    <source>
        <dbReference type="SAM" id="MobiDB-lite"/>
    </source>
</evidence>
<feature type="region of interest" description="Disordered" evidence="1">
    <location>
        <begin position="33"/>
        <end position="56"/>
    </location>
</feature>
<feature type="compositionally biased region" description="Basic and acidic residues" evidence="1">
    <location>
        <begin position="33"/>
        <end position="47"/>
    </location>
</feature>
<keyword evidence="3" id="KW-1185">Reference proteome</keyword>
<accession>S3KFN0</accession>
<dbReference type="EMBL" id="ATFF01000006">
    <property type="protein sequence ID" value="EPF31032.1"/>
    <property type="molecule type" value="Genomic_DNA"/>
</dbReference>
<dbReference type="AlphaFoldDB" id="S3KFN0"/>
<gene>
    <name evidence="2" type="ORF">HMPREF9194_01361</name>
</gene>